<dbReference type="SUPFAM" id="SSF159713">
    <property type="entry name" value="Dhaf3308-like"/>
    <property type="match status" value="1"/>
</dbReference>
<evidence type="ECO:0000259" key="1">
    <source>
        <dbReference type="Pfam" id="PF04016"/>
    </source>
</evidence>
<evidence type="ECO:0000313" key="3">
    <source>
        <dbReference type="Proteomes" id="UP000009071"/>
    </source>
</evidence>
<keyword evidence="3" id="KW-1185">Reference proteome</keyword>
<accession>C4XUC9</accession>
<gene>
    <name evidence="2" type="ordered locus">DMR_26600</name>
</gene>
<dbReference type="AlphaFoldDB" id="C4XUC9"/>
<dbReference type="Gene3D" id="3.40.50.11590">
    <property type="match status" value="1"/>
</dbReference>
<dbReference type="STRING" id="573370.DMR_26600"/>
<reference evidence="2 3" key="1">
    <citation type="journal article" date="2009" name="Genome Res.">
        <title>Whole genome sequence of Desulfovibrio magneticus strain RS-1 revealed common gene clusters in magnetotactic bacteria.</title>
        <authorList>
            <person name="Nakazawa H."/>
            <person name="Arakaki A."/>
            <person name="Narita-Yamada S."/>
            <person name="Yashiro I."/>
            <person name="Jinno K."/>
            <person name="Aoki N."/>
            <person name="Tsuruyama A."/>
            <person name="Okamura Y."/>
            <person name="Tanikawa S."/>
            <person name="Fujita N."/>
            <person name="Takeyama H."/>
            <person name="Matsunaga T."/>
        </authorList>
    </citation>
    <scope>NUCLEOTIDE SEQUENCE [LARGE SCALE GENOMIC DNA]</scope>
    <source>
        <strain evidence="3">ATCC 700980 / DSM 13731 / RS-1</strain>
    </source>
</reference>
<dbReference type="EMBL" id="AP010904">
    <property type="protein sequence ID" value="BAH76151.1"/>
    <property type="molecule type" value="Genomic_DNA"/>
</dbReference>
<sequence>MPMRRQLSQAEVLAAVADDVFALPDQPLASLTMGTCLAAVASRGLGLASLVSHIVPGLAPARPKTVPATVHEALRLLADPAAAETDLASVALAAANSLLPLPEDVRDGAGQDLLMSLGRGKDVAVVGHFPFTASLREACRSLWVLEKRPRPGDLPAEMAGEILPRADMVAVTGTTLLNGSLAGLLSACRDDAVVIMLGPTTPFAPGLMRCGIDVLAGCDVPDPEAALAGIRAGSCFKGLSGVRQCSWLRPGLAV</sequence>
<dbReference type="InterPro" id="IPR007161">
    <property type="entry name" value="DUF364"/>
</dbReference>
<protein>
    <recommendedName>
        <fullName evidence="1">Putative heavy-metal chelation domain-containing protein</fullName>
    </recommendedName>
</protein>
<dbReference type="HOGENOM" id="CLU_076326_0_1_7"/>
<dbReference type="KEGG" id="dma:DMR_26600"/>
<proteinExistence type="predicted"/>
<dbReference type="Proteomes" id="UP000009071">
    <property type="component" value="Chromosome"/>
</dbReference>
<evidence type="ECO:0000313" key="2">
    <source>
        <dbReference type="EMBL" id="BAH76151.1"/>
    </source>
</evidence>
<organism evidence="2 3">
    <name type="scientific">Solidesulfovibrio magneticus (strain ATCC 700980 / DSM 13731 / RS-1)</name>
    <name type="common">Desulfovibrio magneticus</name>
    <dbReference type="NCBI Taxonomy" id="573370"/>
    <lineage>
        <taxon>Bacteria</taxon>
        <taxon>Pseudomonadati</taxon>
        <taxon>Thermodesulfobacteriota</taxon>
        <taxon>Desulfovibrionia</taxon>
        <taxon>Desulfovibrionales</taxon>
        <taxon>Desulfovibrionaceae</taxon>
        <taxon>Solidesulfovibrio</taxon>
    </lineage>
</organism>
<feature type="domain" description="Putative heavy-metal chelation" evidence="1">
    <location>
        <begin position="112"/>
        <end position="241"/>
    </location>
</feature>
<dbReference type="eggNOG" id="COG2014">
    <property type="taxonomic scope" value="Bacteria"/>
</dbReference>
<name>C4XUC9_SOLM1</name>
<dbReference type="Pfam" id="PF04016">
    <property type="entry name" value="DUF364"/>
    <property type="match status" value="1"/>
</dbReference>